<dbReference type="PANTHER" id="PTHR30250:SF11">
    <property type="entry name" value="O-ANTIGEN TRANSPORTER-RELATED"/>
    <property type="match status" value="1"/>
</dbReference>
<accession>A0A927MQN0</accession>
<feature type="transmembrane region" description="Helical" evidence="7">
    <location>
        <begin position="166"/>
        <end position="186"/>
    </location>
</feature>
<comment type="caution">
    <text evidence="8">The sequence shown here is derived from an EMBL/GenBank/DDBJ whole genome shotgun (WGS) entry which is preliminary data.</text>
</comment>
<gene>
    <name evidence="8" type="ORF">HEB94_001954</name>
</gene>
<feature type="transmembrane region" description="Helical" evidence="7">
    <location>
        <begin position="376"/>
        <end position="395"/>
    </location>
</feature>
<dbReference type="GO" id="GO:0005886">
    <property type="term" value="C:plasma membrane"/>
    <property type="evidence" value="ECO:0007669"/>
    <property type="project" value="UniProtKB-SubCell"/>
</dbReference>
<evidence type="ECO:0000313" key="8">
    <source>
        <dbReference type="EMBL" id="MBE1605106.1"/>
    </source>
</evidence>
<proteinExistence type="predicted"/>
<dbReference type="InterPro" id="IPR050833">
    <property type="entry name" value="Poly_Biosynth_Transport"/>
</dbReference>
<feature type="transmembrane region" description="Helical" evidence="7">
    <location>
        <begin position="72"/>
        <end position="101"/>
    </location>
</feature>
<evidence type="ECO:0000256" key="5">
    <source>
        <dbReference type="ARBA" id="ARBA00023136"/>
    </source>
</evidence>
<protein>
    <submittedName>
        <fullName evidence="8">O-antigen/teichoic acid export membrane protein</fullName>
    </submittedName>
</protein>
<evidence type="ECO:0000256" key="1">
    <source>
        <dbReference type="ARBA" id="ARBA00004651"/>
    </source>
</evidence>
<organism evidence="8 9">
    <name type="scientific">Actinopolymorpha pittospori</name>
    <dbReference type="NCBI Taxonomy" id="648752"/>
    <lineage>
        <taxon>Bacteria</taxon>
        <taxon>Bacillati</taxon>
        <taxon>Actinomycetota</taxon>
        <taxon>Actinomycetes</taxon>
        <taxon>Propionibacteriales</taxon>
        <taxon>Actinopolymorphaceae</taxon>
        <taxon>Actinopolymorpha</taxon>
    </lineage>
</organism>
<dbReference type="Proteomes" id="UP000638648">
    <property type="component" value="Unassembled WGS sequence"/>
</dbReference>
<evidence type="ECO:0000256" key="2">
    <source>
        <dbReference type="ARBA" id="ARBA00022475"/>
    </source>
</evidence>
<feature type="region of interest" description="Disordered" evidence="6">
    <location>
        <begin position="428"/>
        <end position="463"/>
    </location>
</feature>
<name>A0A927MQN0_9ACTN</name>
<keyword evidence="2" id="KW-1003">Cell membrane</keyword>
<dbReference type="InterPro" id="IPR002797">
    <property type="entry name" value="Polysacc_synth"/>
</dbReference>
<feature type="transmembrane region" description="Helical" evidence="7">
    <location>
        <begin position="38"/>
        <end position="60"/>
    </location>
</feature>
<evidence type="ECO:0000256" key="4">
    <source>
        <dbReference type="ARBA" id="ARBA00022989"/>
    </source>
</evidence>
<keyword evidence="9" id="KW-1185">Reference proteome</keyword>
<keyword evidence="3 7" id="KW-0812">Transmembrane</keyword>
<dbReference type="PANTHER" id="PTHR30250">
    <property type="entry name" value="PST FAMILY PREDICTED COLANIC ACID TRANSPORTER"/>
    <property type="match status" value="1"/>
</dbReference>
<comment type="subcellular location">
    <subcellularLocation>
        <location evidence="1">Cell membrane</location>
        <topology evidence="1">Multi-pass membrane protein</topology>
    </subcellularLocation>
</comment>
<evidence type="ECO:0000313" key="9">
    <source>
        <dbReference type="Proteomes" id="UP000638648"/>
    </source>
</evidence>
<reference evidence="8" key="1">
    <citation type="submission" date="2020-10" db="EMBL/GenBank/DDBJ databases">
        <title>Sequencing the genomes of 1000 actinobacteria strains.</title>
        <authorList>
            <person name="Klenk H.-P."/>
        </authorList>
    </citation>
    <scope>NUCLEOTIDE SEQUENCE</scope>
    <source>
        <strain evidence="8">DSM 45354</strain>
    </source>
</reference>
<dbReference type="RefSeq" id="WP_192749497.1">
    <property type="nucleotide sequence ID" value="NZ_BAABJL010000030.1"/>
</dbReference>
<feature type="transmembrane region" description="Helical" evidence="7">
    <location>
        <begin position="107"/>
        <end position="130"/>
    </location>
</feature>
<keyword evidence="5 7" id="KW-0472">Membrane</keyword>
<feature type="compositionally biased region" description="Low complexity" evidence="6">
    <location>
        <begin position="428"/>
        <end position="442"/>
    </location>
</feature>
<feature type="transmembrane region" description="Helical" evidence="7">
    <location>
        <begin position="316"/>
        <end position="336"/>
    </location>
</feature>
<evidence type="ECO:0000256" key="3">
    <source>
        <dbReference type="ARBA" id="ARBA00022692"/>
    </source>
</evidence>
<dbReference type="Pfam" id="PF01943">
    <property type="entry name" value="Polysacc_synt"/>
    <property type="match status" value="1"/>
</dbReference>
<keyword evidence="4 7" id="KW-1133">Transmembrane helix</keyword>
<evidence type="ECO:0000256" key="7">
    <source>
        <dbReference type="SAM" id="Phobius"/>
    </source>
</evidence>
<dbReference type="EMBL" id="JADBEM010000001">
    <property type="protein sequence ID" value="MBE1605106.1"/>
    <property type="molecule type" value="Genomic_DNA"/>
</dbReference>
<dbReference type="AlphaFoldDB" id="A0A927MQN0"/>
<sequence length="463" mass="47507">MVALTAARLASVLATFLAGVVAARLLDPAALGVSGVGLTLGWAVAIVANGGLNISAIYFLGRRPEDHRRIVAAILGLALVALVVAVVLTGAAGLVVGNLVLDQQTPLLLVAAAVMAAATIGYEVVGSLLLGLERRRAYVWADVSRSVATFAITLVILGLVSRTAEGYVLATGLGVAVPALATLLVLRRVTGSLRPRFDRALSRDALRLGLAGQVGNVLTFLNLRLDLLLVPALLRLDLAGIYFVATRVSEVVGQASTAASSMLFPHVAGQSDPNDTTTTERTSRLTLLATGVVAVLLAAVSPFVLSLFFGPVYRRGTQALLILLASMLPLALARILAADLKGRGRPGLVSIGTGIGAILTVIADVTLIPVLGIEGAALASLLAYAGTAVILLGCYRRVSGGRLLALLPRPSDIRDVIALGRARLRPSAAPAAPVESVEPVESGADDITAVEANGGTVREAGRS</sequence>
<evidence type="ECO:0000256" key="6">
    <source>
        <dbReference type="SAM" id="MobiDB-lite"/>
    </source>
</evidence>
<feature type="transmembrane region" description="Helical" evidence="7">
    <location>
        <begin position="137"/>
        <end position="160"/>
    </location>
</feature>
<feature type="transmembrane region" description="Helical" evidence="7">
    <location>
        <begin position="348"/>
        <end position="370"/>
    </location>
</feature>
<feature type="transmembrane region" description="Helical" evidence="7">
    <location>
        <begin position="285"/>
        <end position="310"/>
    </location>
</feature>